<dbReference type="OrthoDB" id="2139957at2759"/>
<dbReference type="InterPro" id="IPR001753">
    <property type="entry name" value="Enoyl-CoA_hydra/iso"/>
</dbReference>
<evidence type="ECO:0000256" key="2">
    <source>
        <dbReference type="SAM" id="MobiDB-lite"/>
    </source>
</evidence>
<dbReference type="InterPro" id="IPR014748">
    <property type="entry name" value="Enoyl-CoA_hydra_C"/>
</dbReference>
<feature type="compositionally biased region" description="Basic and acidic residues" evidence="2">
    <location>
        <begin position="155"/>
        <end position="166"/>
    </location>
</feature>
<dbReference type="InterPro" id="IPR029045">
    <property type="entry name" value="ClpP/crotonase-like_dom_sf"/>
</dbReference>
<proteinExistence type="predicted"/>
<feature type="region of interest" description="Disordered" evidence="2">
    <location>
        <begin position="154"/>
        <end position="186"/>
    </location>
</feature>
<gene>
    <name evidence="3" type="ORF">M422DRAFT_188202</name>
</gene>
<dbReference type="Gene3D" id="1.10.12.10">
    <property type="entry name" value="Lyase 2-enoyl-coa Hydratase, Chain A, domain 2"/>
    <property type="match status" value="1"/>
</dbReference>
<dbReference type="Gene3D" id="3.90.226.10">
    <property type="entry name" value="2-enoyl-CoA Hydratase, Chain A, domain 1"/>
    <property type="match status" value="1"/>
</dbReference>
<sequence length="186" mass="20346">NGGAYGGGVEIVLNCHLVIASEKAQFFPPEVKRGVIVPKEVIRSLIILGRQQAQICFTLGIPRIAAIAGLYPSSQRASEMLLIGETKSVPEAYSQFGFANKAVPHAQVLPTAFEWAHRIKENSLDAVQETKRALILAQQLGNFEHATIANSYAPEARRADKDKNIKEGLGAFSETREPKWKNPAKL</sequence>
<feature type="non-terminal residue" evidence="3">
    <location>
        <position position="1"/>
    </location>
</feature>
<accession>A0A0C9UL81</accession>
<evidence type="ECO:0000313" key="3">
    <source>
        <dbReference type="EMBL" id="KIJ29572.1"/>
    </source>
</evidence>
<dbReference type="HOGENOM" id="CLU_1457845_0_0_1"/>
<dbReference type="PANTHER" id="PTHR11941:SF158">
    <property type="entry name" value="ENOYL-COA HYDRATASE (AFU_ORTHOLOGUE AFUA_2G10650)"/>
    <property type="match status" value="1"/>
</dbReference>
<reference evidence="3 4" key="1">
    <citation type="submission" date="2014-06" db="EMBL/GenBank/DDBJ databases">
        <title>Evolutionary Origins and Diversification of the Mycorrhizal Mutualists.</title>
        <authorList>
            <consortium name="DOE Joint Genome Institute"/>
            <consortium name="Mycorrhizal Genomics Consortium"/>
            <person name="Kohler A."/>
            <person name="Kuo A."/>
            <person name="Nagy L.G."/>
            <person name="Floudas D."/>
            <person name="Copeland A."/>
            <person name="Barry K.W."/>
            <person name="Cichocki N."/>
            <person name="Veneault-Fourrey C."/>
            <person name="LaButti K."/>
            <person name="Lindquist E.A."/>
            <person name="Lipzen A."/>
            <person name="Lundell T."/>
            <person name="Morin E."/>
            <person name="Murat C."/>
            <person name="Riley R."/>
            <person name="Ohm R."/>
            <person name="Sun H."/>
            <person name="Tunlid A."/>
            <person name="Henrissat B."/>
            <person name="Grigoriev I.V."/>
            <person name="Hibbett D.S."/>
            <person name="Martin F."/>
        </authorList>
    </citation>
    <scope>NUCLEOTIDE SEQUENCE [LARGE SCALE GENOMIC DNA]</scope>
    <source>
        <strain evidence="3 4">SS14</strain>
    </source>
</reference>
<dbReference type="GO" id="GO:0016829">
    <property type="term" value="F:lyase activity"/>
    <property type="evidence" value="ECO:0007669"/>
    <property type="project" value="UniProtKB-KW"/>
</dbReference>
<dbReference type="SUPFAM" id="SSF52096">
    <property type="entry name" value="ClpP/crotonase"/>
    <property type="match status" value="1"/>
</dbReference>
<dbReference type="Pfam" id="PF00378">
    <property type="entry name" value="ECH_1"/>
    <property type="match status" value="1"/>
</dbReference>
<dbReference type="Proteomes" id="UP000054279">
    <property type="component" value="Unassembled WGS sequence"/>
</dbReference>
<keyword evidence="1" id="KW-0456">Lyase</keyword>
<evidence type="ECO:0000256" key="1">
    <source>
        <dbReference type="ARBA" id="ARBA00023239"/>
    </source>
</evidence>
<evidence type="ECO:0008006" key="5">
    <source>
        <dbReference type="Google" id="ProtNLM"/>
    </source>
</evidence>
<dbReference type="PANTHER" id="PTHR11941">
    <property type="entry name" value="ENOYL-COA HYDRATASE-RELATED"/>
    <property type="match status" value="1"/>
</dbReference>
<keyword evidence="4" id="KW-1185">Reference proteome</keyword>
<dbReference type="EMBL" id="KN837280">
    <property type="protein sequence ID" value="KIJ29572.1"/>
    <property type="molecule type" value="Genomic_DNA"/>
</dbReference>
<dbReference type="GO" id="GO:0006635">
    <property type="term" value="P:fatty acid beta-oxidation"/>
    <property type="evidence" value="ECO:0007669"/>
    <property type="project" value="TreeGrafter"/>
</dbReference>
<dbReference type="GO" id="GO:0005739">
    <property type="term" value="C:mitochondrion"/>
    <property type="evidence" value="ECO:0007669"/>
    <property type="project" value="TreeGrafter"/>
</dbReference>
<name>A0A0C9UL81_SPHS4</name>
<evidence type="ECO:0000313" key="4">
    <source>
        <dbReference type="Proteomes" id="UP000054279"/>
    </source>
</evidence>
<organism evidence="3 4">
    <name type="scientific">Sphaerobolus stellatus (strain SS14)</name>
    <dbReference type="NCBI Taxonomy" id="990650"/>
    <lineage>
        <taxon>Eukaryota</taxon>
        <taxon>Fungi</taxon>
        <taxon>Dikarya</taxon>
        <taxon>Basidiomycota</taxon>
        <taxon>Agaricomycotina</taxon>
        <taxon>Agaricomycetes</taxon>
        <taxon>Phallomycetidae</taxon>
        <taxon>Geastrales</taxon>
        <taxon>Sphaerobolaceae</taxon>
        <taxon>Sphaerobolus</taxon>
    </lineage>
</organism>
<dbReference type="CDD" id="cd06558">
    <property type="entry name" value="crotonase-like"/>
    <property type="match status" value="1"/>
</dbReference>
<protein>
    <recommendedName>
        <fullName evidence="5">Enoyl-CoA hydratase</fullName>
    </recommendedName>
</protein>
<dbReference type="AlphaFoldDB" id="A0A0C9UL81"/>